<evidence type="ECO:0000313" key="3">
    <source>
        <dbReference type="Proteomes" id="UP001370490"/>
    </source>
</evidence>
<dbReference type="EMBL" id="JBAMMX010000005">
    <property type="protein sequence ID" value="KAK6940682.1"/>
    <property type="molecule type" value="Genomic_DNA"/>
</dbReference>
<dbReference type="AlphaFoldDB" id="A0AAN8ZK91"/>
<feature type="transmembrane region" description="Helical" evidence="1">
    <location>
        <begin position="202"/>
        <end position="220"/>
    </location>
</feature>
<keyword evidence="1" id="KW-1133">Transmembrane helix</keyword>
<protein>
    <submittedName>
        <fullName evidence="2">Uncharacterized protein</fullName>
    </submittedName>
</protein>
<dbReference type="Proteomes" id="UP001370490">
    <property type="component" value="Unassembled WGS sequence"/>
</dbReference>
<keyword evidence="1" id="KW-0472">Membrane</keyword>
<gene>
    <name evidence="2" type="ORF">RJ641_030213</name>
</gene>
<keyword evidence="1" id="KW-0812">Transmembrane</keyword>
<evidence type="ECO:0000256" key="1">
    <source>
        <dbReference type="SAM" id="Phobius"/>
    </source>
</evidence>
<evidence type="ECO:0000313" key="2">
    <source>
        <dbReference type="EMBL" id="KAK6940682.1"/>
    </source>
</evidence>
<name>A0AAN8ZK91_9MAGN</name>
<proteinExistence type="predicted"/>
<keyword evidence="3" id="KW-1185">Reference proteome</keyword>
<dbReference type="Gene3D" id="2.60.120.330">
    <property type="entry name" value="B-lactam Antibiotic, Isopenicillin N Synthase, Chain"/>
    <property type="match status" value="1"/>
</dbReference>
<dbReference type="InterPro" id="IPR027443">
    <property type="entry name" value="IPNS-like_sf"/>
</dbReference>
<accession>A0AAN8ZK91</accession>
<reference evidence="2 3" key="1">
    <citation type="submission" date="2023-12" db="EMBL/GenBank/DDBJ databases">
        <title>A high-quality genome assembly for Dillenia turbinata (Dilleniales).</title>
        <authorList>
            <person name="Chanderbali A."/>
        </authorList>
    </citation>
    <scope>NUCLEOTIDE SEQUENCE [LARGE SCALE GENOMIC DNA]</scope>
    <source>
        <strain evidence="2">LSX21</strain>
        <tissue evidence="2">Leaf</tissue>
    </source>
</reference>
<comment type="caution">
    <text evidence="2">The sequence shown here is derived from an EMBL/GenBank/DDBJ whole genome shotgun (WGS) entry which is preliminary data.</text>
</comment>
<sequence>MRQREPLEFRTPQHPSLGTNNWGGASPLLARDIPKASLEQRYLRLNTVCNGDVIFPIYEDELVYFPPAFKQNCPPTPSHCIRGFISKLVTPQWKRAKEGANTKREICNVTLGSNPKKRRWFPRWDPKNRWPNGCKAVETMEKMISNRWNVQIVPKTYVLPPESRPGKFIFPSCDTIPVINLRRELGCDRTKLIQQIIKASQGFGFFQIFVIYSVLVFFFYSPKSLSRCLWNTRQVCTRMIRCKVVGSTQA</sequence>
<organism evidence="2 3">
    <name type="scientific">Dillenia turbinata</name>
    <dbReference type="NCBI Taxonomy" id="194707"/>
    <lineage>
        <taxon>Eukaryota</taxon>
        <taxon>Viridiplantae</taxon>
        <taxon>Streptophyta</taxon>
        <taxon>Embryophyta</taxon>
        <taxon>Tracheophyta</taxon>
        <taxon>Spermatophyta</taxon>
        <taxon>Magnoliopsida</taxon>
        <taxon>eudicotyledons</taxon>
        <taxon>Gunneridae</taxon>
        <taxon>Pentapetalae</taxon>
        <taxon>Dilleniales</taxon>
        <taxon>Dilleniaceae</taxon>
        <taxon>Dillenia</taxon>
    </lineage>
</organism>
<dbReference type="SUPFAM" id="SSF51197">
    <property type="entry name" value="Clavaminate synthase-like"/>
    <property type="match status" value="1"/>
</dbReference>